<dbReference type="EMBL" id="BMHA01000016">
    <property type="protein sequence ID" value="GGI09593.1"/>
    <property type="molecule type" value="Genomic_DNA"/>
</dbReference>
<dbReference type="RefSeq" id="WP_130649267.1">
    <property type="nucleotide sequence ID" value="NZ_BMHA01000016.1"/>
</dbReference>
<dbReference type="Proteomes" id="UP000650511">
    <property type="component" value="Unassembled WGS sequence"/>
</dbReference>
<sequence>MITAFVLLDVQTDQVPEVAEALCDVEGVVEVYSVTGRYDLICKVKVARNEDLADVVTGRVGKIPGVAGSETVIAFRSYSPRVLDAGFALGQDPV</sequence>
<dbReference type="GO" id="GO:0005829">
    <property type="term" value="C:cytosol"/>
    <property type="evidence" value="ECO:0007669"/>
    <property type="project" value="TreeGrafter"/>
</dbReference>
<dbReference type="GO" id="GO:0043565">
    <property type="term" value="F:sequence-specific DNA binding"/>
    <property type="evidence" value="ECO:0007669"/>
    <property type="project" value="TreeGrafter"/>
</dbReference>
<dbReference type="Pfam" id="PF01037">
    <property type="entry name" value="AsnC_trans_reg"/>
    <property type="match status" value="1"/>
</dbReference>
<reference evidence="2" key="1">
    <citation type="journal article" date="2014" name="Int. J. Syst. Evol. Microbiol.">
        <title>Complete genome sequence of Corynebacterium casei LMG S-19264T (=DSM 44701T), isolated from a smear-ripened cheese.</title>
        <authorList>
            <consortium name="US DOE Joint Genome Institute (JGI-PGF)"/>
            <person name="Walter F."/>
            <person name="Albersmeier A."/>
            <person name="Kalinowski J."/>
            <person name="Ruckert C."/>
        </authorList>
    </citation>
    <scope>NUCLEOTIDE SEQUENCE</scope>
    <source>
        <strain evidence="2">CGMCC 1.14988</strain>
    </source>
</reference>
<reference evidence="2" key="2">
    <citation type="submission" date="2020-09" db="EMBL/GenBank/DDBJ databases">
        <authorList>
            <person name="Sun Q."/>
            <person name="Zhou Y."/>
        </authorList>
    </citation>
    <scope>NUCLEOTIDE SEQUENCE</scope>
    <source>
        <strain evidence="2">CGMCC 1.14988</strain>
    </source>
</reference>
<evidence type="ECO:0000259" key="1">
    <source>
        <dbReference type="Pfam" id="PF01037"/>
    </source>
</evidence>
<proteinExistence type="predicted"/>
<dbReference type="GO" id="GO:0043200">
    <property type="term" value="P:response to amino acid"/>
    <property type="evidence" value="ECO:0007669"/>
    <property type="project" value="TreeGrafter"/>
</dbReference>
<dbReference type="PANTHER" id="PTHR30154">
    <property type="entry name" value="LEUCINE-RESPONSIVE REGULATORY PROTEIN"/>
    <property type="match status" value="1"/>
</dbReference>
<accession>A0A8J3ADG4</accession>
<dbReference type="InterPro" id="IPR019887">
    <property type="entry name" value="Tscrpt_reg_AsnC/Lrp_C"/>
</dbReference>
<evidence type="ECO:0000313" key="3">
    <source>
        <dbReference type="Proteomes" id="UP000650511"/>
    </source>
</evidence>
<name>A0A8J3ADG4_9ACTN</name>
<feature type="domain" description="Transcription regulator AsnC/Lrp ligand binding" evidence="1">
    <location>
        <begin position="7"/>
        <end position="76"/>
    </location>
</feature>
<dbReference type="AlphaFoldDB" id="A0A8J3ADG4"/>
<keyword evidence="3" id="KW-1185">Reference proteome</keyword>
<dbReference type="OrthoDB" id="70544at2"/>
<organism evidence="2 3">
    <name type="scientific">Egicoccus halophilus</name>
    <dbReference type="NCBI Taxonomy" id="1670830"/>
    <lineage>
        <taxon>Bacteria</taxon>
        <taxon>Bacillati</taxon>
        <taxon>Actinomycetota</taxon>
        <taxon>Nitriliruptoria</taxon>
        <taxon>Egicoccales</taxon>
        <taxon>Egicoccaceae</taxon>
        <taxon>Egicoccus</taxon>
    </lineage>
</organism>
<dbReference type="InterPro" id="IPR011008">
    <property type="entry name" value="Dimeric_a/b-barrel"/>
</dbReference>
<dbReference type="SUPFAM" id="SSF54909">
    <property type="entry name" value="Dimeric alpha+beta barrel"/>
    <property type="match status" value="1"/>
</dbReference>
<dbReference type="PANTHER" id="PTHR30154:SF34">
    <property type="entry name" value="TRANSCRIPTIONAL REGULATOR AZLB"/>
    <property type="match status" value="1"/>
</dbReference>
<gene>
    <name evidence="2" type="ORF">GCM10011354_34850</name>
</gene>
<comment type="caution">
    <text evidence="2">The sequence shown here is derived from an EMBL/GenBank/DDBJ whole genome shotgun (WGS) entry which is preliminary data.</text>
</comment>
<protein>
    <submittedName>
        <fullName evidence="2">Transcriptional regulator</fullName>
    </submittedName>
</protein>
<evidence type="ECO:0000313" key="2">
    <source>
        <dbReference type="EMBL" id="GGI09593.1"/>
    </source>
</evidence>
<dbReference type="Gene3D" id="3.30.70.920">
    <property type="match status" value="1"/>
</dbReference>